<dbReference type="OrthoDB" id="9805787at2"/>
<dbReference type="NCBIfam" id="NF009501">
    <property type="entry name" value="PRK12861.1"/>
    <property type="match status" value="1"/>
</dbReference>
<proteinExistence type="inferred from homology"/>
<dbReference type="InterPro" id="IPR036291">
    <property type="entry name" value="NAD(P)-bd_dom_sf"/>
</dbReference>
<dbReference type="FunFam" id="3.40.50.720:FF:000095">
    <property type="entry name" value="NADP-dependent malic enzyme"/>
    <property type="match status" value="1"/>
</dbReference>
<reference evidence="13" key="1">
    <citation type="journal article" date="2017" name="J. Antimicrob. Chemother.">
        <title>Emergence and genomic analysis of MDR Laribacter hongkongensis strain HLGZ1 from Guangzhou, China.</title>
        <authorList>
            <person name="Wu H.K."/>
            <person name="Chen J.H."/>
            <person name="Yang L."/>
            <person name="Li A.R."/>
            <person name="Su D.H."/>
            <person name="Lin Y.P."/>
            <person name="Chen D.Q."/>
        </authorList>
    </citation>
    <scope>NUCLEOTIDE SEQUENCE</scope>
    <source>
        <strain evidence="13">HLGZ1</strain>
    </source>
</reference>
<evidence type="ECO:0000313" key="16">
    <source>
        <dbReference type="Proteomes" id="UP001200247"/>
    </source>
</evidence>
<dbReference type="InterPro" id="IPR042113">
    <property type="entry name" value="P_AcTrfase_dom1"/>
</dbReference>
<evidence type="ECO:0000313" key="13">
    <source>
        <dbReference type="EMBL" id="ASJ24479.1"/>
    </source>
</evidence>
<evidence type="ECO:0000256" key="8">
    <source>
        <dbReference type="PIRSR" id="PIRSR036684-1"/>
    </source>
</evidence>
<dbReference type="GeneID" id="75109830"/>
<feature type="active site" description="Proton acceptor" evidence="8">
    <location>
        <position position="94"/>
    </location>
</feature>
<keyword evidence="10" id="KW-0521">NADP</keyword>
<dbReference type="Pfam" id="PF00390">
    <property type="entry name" value="malic"/>
    <property type="match status" value="1"/>
</dbReference>
<dbReference type="Proteomes" id="UP001200247">
    <property type="component" value="Unassembled WGS sequence"/>
</dbReference>
<dbReference type="GO" id="GO:0006108">
    <property type="term" value="P:malate metabolic process"/>
    <property type="evidence" value="ECO:0007669"/>
    <property type="project" value="InterPro"/>
</dbReference>
<dbReference type="InterPro" id="IPR012302">
    <property type="entry name" value="Malic_NAD-bd"/>
</dbReference>
<dbReference type="OMA" id="RNYFAAM"/>
<dbReference type="GO" id="GO:0051287">
    <property type="term" value="F:NAD binding"/>
    <property type="evidence" value="ECO:0007669"/>
    <property type="project" value="InterPro"/>
</dbReference>
<keyword evidence="6" id="KW-0560">Oxidoreductase</keyword>
<dbReference type="EMBL" id="JAJAXM010000001">
    <property type="protein sequence ID" value="MCG9024368.1"/>
    <property type="molecule type" value="Genomic_DNA"/>
</dbReference>
<reference evidence="14 16" key="4">
    <citation type="submission" date="2021-10" db="EMBL/GenBank/DDBJ databases">
        <title>Whole-genome sequencing analysis of Laribacter hongkongensis: virulence gene profiles, carbohydrate-active enzyme prediction, and antimicrobial resistance characterization.</title>
        <authorList>
            <person name="Yuan P."/>
            <person name="Zhan Y."/>
            <person name="Chen D."/>
        </authorList>
    </citation>
    <scope>NUCLEOTIDE SEQUENCE [LARGE SCALE GENOMIC DNA]</scope>
    <source>
        <strain evidence="14 16">W67</strain>
    </source>
</reference>
<evidence type="ECO:0000256" key="10">
    <source>
        <dbReference type="PIRSR" id="PIRSR036684-3"/>
    </source>
</evidence>
<dbReference type="SMART" id="SM00919">
    <property type="entry name" value="Malic_M"/>
    <property type="match status" value="1"/>
</dbReference>
<dbReference type="InterPro" id="IPR012188">
    <property type="entry name" value="ME_PTA"/>
</dbReference>
<evidence type="ECO:0000259" key="12">
    <source>
        <dbReference type="SMART" id="SM01274"/>
    </source>
</evidence>
<dbReference type="Pfam" id="PF03949">
    <property type="entry name" value="Malic_M"/>
    <property type="match status" value="1"/>
</dbReference>
<evidence type="ECO:0000313" key="14">
    <source>
        <dbReference type="EMBL" id="MCG9024368.1"/>
    </source>
</evidence>
<feature type="binding site" evidence="10">
    <location>
        <begin position="76"/>
        <end position="83"/>
    </location>
    <ligand>
        <name>NADP(+)</name>
        <dbReference type="ChEBI" id="CHEBI:58349"/>
    </ligand>
</feature>
<dbReference type="InterPro" id="IPR045213">
    <property type="entry name" value="Malic_NAD-bd_bact_type"/>
</dbReference>
<feature type="binding site" evidence="10">
    <location>
        <position position="162"/>
    </location>
    <ligand>
        <name>a divalent metal cation</name>
        <dbReference type="ChEBI" id="CHEBI:60240"/>
    </ligand>
</feature>
<dbReference type="SUPFAM" id="SSF53223">
    <property type="entry name" value="Aminoacid dehydrogenase-like, N-terminal domain"/>
    <property type="match status" value="1"/>
</dbReference>
<dbReference type="Proteomes" id="UP000197424">
    <property type="component" value="Chromosome"/>
</dbReference>
<dbReference type="Gene3D" id="3.40.50.10380">
    <property type="entry name" value="Malic enzyme, N-terminal domain"/>
    <property type="match status" value="1"/>
</dbReference>
<dbReference type="SMART" id="SM01274">
    <property type="entry name" value="malic"/>
    <property type="match status" value="1"/>
</dbReference>
<dbReference type="Gene3D" id="3.40.50.10950">
    <property type="match status" value="1"/>
</dbReference>
<dbReference type="InterPro" id="IPR051674">
    <property type="entry name" value="Malate_Decarboxylase"/>
</dbReference>
<feature type="binding site" evidence="9">
    <location>
        <position position="137"/>
    </location>
    <ligand>
        <name>a divalent metal cation</name>
        <dbReference type="ChEBI" id="CHEBI:60240"/>
    </ligand>
</feature>
<comment type="similarity">
    <text evidence="3">In the N-terminal section; belongs to the malic enzymes family.</text>
</comment>
<dbReference type="FunFam" id="3.40.50.10380:FF:000003">
    <property type="entry name" value="NADP-dependent malic enzyme"/>
    <property type="match status" value="1"/>
</dbReference>
<dbReference type="PIRSF" id="PIRSF036684">
    <property type="entry name" value="ME_PTA"/>
    <property type="match status" value="1"/>
</dbReference>
<keyword evidence="7" id="KW-0511">Multifunctional enzyme</keyword>
<dbReference type="InterPro" id="IPR002505">
    <property type="entry name" value="PTA_PTB"/>
</dbReference>
<feature type="binding site" evidence="9">
    <location>
        <position position="136"/>
    </location>
    <ligand>
        <name>a divalent metal cation</name>
        <dbReference type="ChEBI" id="CHEBI:60240"/>
    </ligand>
</feature>
<dbReference type="GO" id="GO:0016616">
    <property type="term" value="F:oxidoreductase activity, acting on the CH-OH group of donors, NAD or NADP as acceptor"/>
    <property type="evidence" value="ECO:0007669"/>
    <property type="project" value="InterPro"/>
</dbReference>
<dbReference type="InterPro" id="IPR046346">
    <property type="entry name" value="Aminoacid_DH-like_N_sf"/>
</dbReference>
<feature type="binding site" evidence="10">
    <location>
        <position position="288"/>
    </location>
    <ligand>
        <name>NADP(+)</name>
        <dbReference type="ChEBI" id="CHEBI:58349"/>
    </ligand>
</feature>
<evidence type="ECO:0000256" key="3">
    <source>
        <dbReference type="ARBA" id="ARBA00007686"/>
    </source>
</evidence>
<reference evidence="13" key="3">
    <citation type="submission" date="2017-06" db="EMBL/GenBank/DDBJ databases">
        <authorList>
            <person name="Kim H.J."/>
            <person name="Triplett B.A."/>
        </authorList>
    </citation>
    <scope>NUCLEOTIDE SEQUENCE</scope>
    <source>
        <strain evidence="13">HLGZ1</strain>
    </source>
</reference>
<protein>
    <submittedName>
        <fullName evidence="13 14">Malic enzyme</fullName>
    </submittedName>
</protein>
<name>A0A248LIZ2_9NEIS</name>
<evidence type="ECO:0000256" key="6">
    <source>
        <dbReference type="ARBA" id="ARBA00023002"/>
    </source>
</evidence>
<comment type="similarity">
    <text evidence="4">In the C-terminal section; belongs to the phosphate acetyltransferase and butyryltransferase family.</text>
</comment>
<gene>
    <name evidence="14" type="ORF">LH440_00335</name>
    <name evidence="13" type="ORF">LHGZ1_1648</name>
</gene>
<dbReference type="GO" id="GO:0046872">
    <property type="term" value="F:metal ion binding"/>
    <property type="evidence" value="ECO:0007669"/>
    <property type="project" value="UniProtKB-KW"/>
</dbReference>
<dbReference type="InterPro" id="IPR042112">
    <property type="entry name" value="P_AcTrfase_dom2"/>
</dbReference>
<evidence type="ECO:0000256" key="1">
    <source>
        <dbReference type="ARBA" id="ARBA00001936"/>
    </source>
</evidence>
<dbReference type="Pfam" id="PF01515">
    <property type="entry name" value="PTA_PTB"/>
    <property type="match status" value="1"/>
</dbReference>
<evidence type="ECO:0000256" key="5">
    <source>
        <dbReference type="ARBA" id="ARBA00022723"/>
    </source>
</evidence>
<feature type="domain" description="Malic enzyme NAD-binding" evidence="11">
    <location>
        <begin position="163"/>
        <end position="401"/>
    </location>
</feature>
<evidence type="ECO:0000256" key="9">
    <source>
        <dbReference type="PIRSR" id="PIRSR036684-2"/>
    </source>
</evidence>
<dbReference type="Gene3D" id="3.40.50.720">
    <property type="entry name" value="NAD(P)-binding Rossmann-like Domain"/>
    <property type="match status" value="1"/>
</dbReference>
<organism evidence="13 15">
    <name type="scientific">Laribacter hongkongensis</name>
    <dbReference type="NCBI Taxonomy" id="168471"/>
    <lineage>
        <taxon>Bacteria</taxon>
        <taxon>Pseudomonadati</taxon>
        <taxon>Pseudomonadota</taxon>
        <taxon>Betaproteobacteria</taxon>
        <taxon>Neisseriales</taxon>
        <taxon>Aquaspirillaceae</taxon>
        <taxon>Laribacter</taxon>
    </lineage>
</organism>
<dbReference type="Gene3D" id="3.40.50.10750">
    <property type="entry name" value="Isocitrate/Isopropylmalate dehydrogenase-like"/>
    <property type="match status" value="1"/>
</dbReference>
<evidence type="ECO:0000256" key="2">
    <source>
        <dbReference type="ARBA" id="ARBA00001946"/>
    </source>
</evidence>
<dbReference type="GO" id="GO:0004470">
    <property type="term" value="F:malic enzyme activity"/>
    <property type="evidence" value="ECO:0007669"/>
    <property type="project" value="InterPro"/>
</dbReference>
<dbReference type="GO" id="GO:0016746">
    <property type="term" value="F:acyltransferase activity"/>
    <property type="evidence" value="ECO:0007669"/>
    <property type="project" value="InterPro"/>
</dbReference>
<dbReference type="RefSeq" id="WP_012696867.1">
    <property type="nucleotide sequence ID" value="NZ_CP022115.1"/>
</dbReference>
<dbReference type="PANTHER" id="PTHR43237">
    <property type="entry name" value="NADP-DEPENDENT MALIC ENZYME"/>
    <property type="match status" value="1"/>
</dbReference>
<evidence type="ECO:0000259" key="11">
    <source>
        <dbReference type="SMART" id="SM00919"/>
    </source>
</evidence>
<comment type="cofactor">
    <cofactor evidence="1">
        <name>Mn(2+)</name>
        <dbReference type="ChEBI" id="CHEBI:29035"/>
    </cofactor>
</comment>
<evidence type="ECO:0000256" key="7">
    <source>
        <dbReference type="ARBA" id="ARBA00023268"/>
    </source>
</evidence>
<accession>A0A248LIZ2</accession>
<reference evidence="15" key="2">
    <citation type="submission" date="2017-06" db="EMBL/GenBank/DDBJ databases">
        <title>Whole genome sequence of Laribacter hongkongensis LHGZ1.</title>
        <authorList>
            <person name="Chen D."/>
            <person name="Wu H."/>
            <person name="Chen J."/>
        </authorList>
    </citation>
    <scope>NUCLEOTIDE SEQUENCE [LARGE SCALE GENOMIC DNA]</scope>
    <source>
        <strain evidence="15">LHGZ1</strain>
    </source>
</reference>
<dbReference type="SUPFAM" id="SSF53659">
    <property type="entry name" value="Isocitrate/Isopropylmalate dehydrogenase-like"/>
    <property type="match status" value="1"/>
</dbReference>
<comment type="cofactor">
    <cofactor evidence="2">
        <name>Mg(2+)</name>
        <dbReference type="ChEBI" id="CHEBI:18420"/>
    </cofactor>
</comment>
<dbReference type="CDD" id="cd05311">
    <property type="entry name" value="NAD_bind_2_malic_enz"/>
    <property type="match status" value="1"/>
</dbReference>
<dbReference type="EMBL" id="CP022115">
    <property type="protein sequence ID" value="ASJ24479.1"/>
    <property type="molecule type" value="Genomic_DNA"/>
</dbReference>
<evidence type="ECO:0000256" key="4">
    <source>
        <dbReference type="ARBA" id="ARBA00008756"/>
    </source>
</evidence>
<dbReference type="AlphaFoldDB" id="A0A248LIZ2"/>
<dbReference type="PANTHER" id="PTHR43237:SF4">
    <property type="entry name" value="NADP-DEPENDENT MALIC ENZYME"/>
    <property type="match status" value="1"/>
</dbReference>
<dbReference type="InterPro" id="IPR012301">
    <property type="entry name" value="Malic_N_dom"/>
</dbReference>
<keyword evidence="5 9" id="KW-0479">Metal-binding</keyword>
<feature type="domain" description="Malic enzyme N-terminal" evidence="12">
    <location>
        <begin position="18"/>
        <end position="151"/>
    </location>
</feature>
<dbReference type="SUPFAM" id="SSF51735">
    <property type="entry name" value="NAD(P)-binding Rossmann-fold domains"/>
    <property type="match status" value="1"/>
</dbReference>
<evidence type="ECO:0000313" key="15">
    <source>
        <dbReference type="Proteomes" id="UP000197424"/>
    </source>
</evidence>
<sequence length="761" mass="82348">MDEQLRQSALDYHRFPTGGKIQVAPTKPLATQRDLALAYSPGVAAACDAIVEDPAEANTLTARGNLVAVISNGTAVLGLGNIGPLAGKPVMEGKGVLFKKFAGIDVFDIEVNENDPDKLVDIICSLEPTFGGINLEDIKAPECFYIEQKCRERMGIPVFHDDQHGTAIITGAAVLNGLRVVGKDIGKVRLVCSGAGAAAIACLELLIALGLKRENVTVCDSKGVIFVGRDEKMDESKRRFAIADNGMRVLKDAIVDADIFLGLSGPKLVTPEMVKTMAAHPLILALANPEPEILPPLAKEARPDAIICTGRSDFPNQVNNVLCFPFIFRGALDVGATTINEEMKLACVRAIADLAMAEQNDVVASAYENQELSFGPEYLIPKPFDPRLIVKIAPAVAQAAMESGVATRPIEDMDAYIEKLQQFVYKTNLFMKPVFAAAKNDKKRVVLTEGEDERILHATQEIVSTGLAFPILIGRPAVIEKRIENLGLKLRPGIDFELVNNENDPRFKEYWTEYHQIMKRQGISEELARREVSRKTSLIGALMVRRGEADAMVCGTFGTYHMHLDLIRQVIPMEPGCKTLAAVNALMLPTGNIFVADTYVNADPTAEQIADTTEMAAEAMQRFGIAPKVALLSHSSFGTGNNDSARKMRTALGLIQMRQPELEVDGEMQGDAALVEHIRQQAMPDSPLKGSANLLVMPNVEAANISYNLLRVSASDGVTIGPILMGLSKSVHIVTPISSVRRIINMVAIAAVGAQTEPQQS</sequence>
<dbReference type="InterPro" id="IPR037062">
    <property type="entry name" value="Malic_N_dom_sf"/>
</dbReference>